<evidence type="ECO:0000313" key="2">
    <source>
        <dbReference type="EMBL" id="KAJ1209220.1"/>
    </source>
</evidence>
<feature type="region of interest" description="Disordered" evidence="1">
    <location>
        <begin position="51"/>
        <end position="96"/>
    </location>
</feature>
<name>A0AAV7WA74_PLEWA</name>
<protein>
    <submittedName>
        <fullName evidence="2">Uncharacterized protein</fullName>
    </submittedName>
</protein>
<sequence>MGGHSRCLRSRPVSVCRNGAQPGREHRRPESPSAAAVCCVAQRRALRKAQCRSDSSVAGDGPRAIAPQRCDPQDAGPPGPRRTSALCGPLQFSAER</sequence>
<accession>A0AAV7WA74</accession>
<organism evidence="2 3">
    <name type="scientific">Pleurodeles waltl</name>
    <name type="common">Iberian ribbed newt</name>
    <dbReference type="NCBI Taxonomy" id="8319"/>
    <lineage>
        <taxon>Eukaryota</taxon>
        <taxon>Metazoa</taxon>
        <taxon>Chordata</taxon>
        <taxon>Craniata</taxon>
        <taxon>Vertebrata</taxon>
        <taxon>Euteleostomi</taxon>
        <taxon>Amphibia</taxon>
        <taxon>Batrachia</taxon>
        <taxon>Caudata</taxon>
        <taxon>Salamandroidea</taxon>
        <taxon>Salamandridae</taxon>
        <taxon>Pleurodelinae</taxon>
        <taxon>Pleurodeles</taxon>
    </lineage>
</organism>
<dbReference type="Proteomes" id="UP001066276">
    <property type="component" value="Chromosome 1_2"/>
</dbReference>
<dbReference type="EMBL" id="JANPWB010000002">
    <property type="protein sequence ID" value="KAJ1209220.1"/>
    <property type="molecule type" value="Genomic_DNA"/>
</dbReference>
<dbReference type="AlphaFoldDB" id="A0AAV7WA74"/>
<gene>
    <name evidence="2" type="ORF">NDU88_004598</name>
</gene>
<keyword evidence="3" id="KW-1185">Reference proteome</keyword>
<reference evidence="2" key="1">
    <citation type="journal article" date="2022" name="bioRxiv">
        <title>Sequencing and chromosome-scale assembly of the giantPleurodeles waltlgenome.</title>
        <authorList>
            <person name="Brown T."/>
            <person name="Elewa A."/>
            <person name="Iarovenko S."/>
            <person name="Subramanian E."/>
            <person name="Araus A.J."/>
            <person name="Petzold A."/>
            <person name="Susuki M."/>
            <person name="Suzuki K.-i.T."/>
            <person name="Hayashi T."/>
            <person name="Toyoda A."/>
            <person name="Oliveira C."/>
            <person name="Osipova E."/>
            <person name="Leigh N.D."/>
            <person name="Simon A."/>
            <person name="Yun M.H."/>
        </authorList>
    </citation>
    <scope>NUCLEOTIDE SEQUENCE</scope>
    <source>
        <strain evidence="2">20211129_DDA</strain>
        <tissue evidence="2">Liver</tissue>
    </source>
</reference>
<comment type="caution">
    <text evidence="2">The sequence shown here is derived from an EMBL/GenBank/DDBJ whole genome shotgun (WGS) entry which is preliminary data.</text>
</comment>
<proteinExistence type="predicted"/>
<evidence type="ECO:0000313" key="3">
    <source>
        <dbReference type="Proteomes" id="UP001066276"/>
    </source>
</evidence>
<evidence type="ECO:0000256" key="1">
    <source>
        <dbReference type="SAM" id="MobiDB-lite"/>
    </source>
</evidence>